<reference evidence="3 4" key="1">
    <citation type="journal article" date="2021" name="Nat. Plants">
        <title>The Taxus genome provides insights into paclitaxel biosynthesis.</title>
        <authorList>
            <person name="Xiong X."/>
            <person name="Gou J."/>
            <person name="Liao Q."/>
            <person name="Li Y."/>
            <person name="Zhou Q."/>
            <person name="Bi G."/>
            <person name="Li C."/>
            <person name="Du R."/>
            <person name="Wang X."/>
            <person name="Sun T."/>
            <person name="Guo L."/>
            <person name="Liang H."/>
            <person name="Lu P."/>
            <person name="Wu Y."/>
            <person name="Zhang Z."/>
            <person name="Ro D.K."/>
            <person name="Shang Y."/>
            <person name="Huang S."/>
            <person name="Yan J."/>
        </authorList>
    </citation>
    <scope>NUCLEOTIDE SEQUENCE [LARGE SCALE GENOMIC DNA]</scope>
    <source>
        <strain evidence="3">Ta-2019</strain>
    </source>
</reference>
<sequence length="208" mass="24112">MALMRLRAGAAIEVLECEKDLPGAWYRAKLIQLSDTRIHCEVRYDDFVKDDNEEEKLVQTVEYCRVRPRPPPLALERPFAAGELVEVWDRDGWWMGRVARRIGNGKYEVEFELLPPSQRLEAHDAGNLRPLQRFMNGTWIRPDSNSTSIKDLVDAIIINDKGARGRKRGWHDALHQATKLRPRRRDTDTKKEGKKGNVSHKTRRTANF</sequence>
<dbReference type="OMA" id="TRIHCEV"/>
<dbReference type="CDD" id="cd20405">
    <property type="entry name" value="Tudor_Agenet_AtDUF_rpt1_3"/>
    <property type="match status" value="1"/>
</dbReference>
<dbReference type="Pfam" id="PF05641">
    <property type="entry name" value="Agenet"/>
    <property type="match status" value="1"/>
</dbReference>
<feature type="domain" description="Agenet" evidence="2">
    <location>
        <begin position="77"/>
        <end position="136"/>
    </location>
</feature>
<keyword evidence="4" id="KW-1185">Reference proteome</keyword>
<dbReference type="PANTHER" id="PTHR31917:SF147">
    <property type="entry name" value="AGENET DOMAIN-CONTAINING PROTEIN"/>
    <property type="match status" value="1"/>
</dbReference>
<gene>
    <name evidence="3" type="ORF">KI387_009435</name>
</gene>
<comment type="caution">
    <text evidence="3">The sequence shown here is derived from an EMBL/GenBank/DDBJ whole genome shotgun (WGS) entry which is preliminary data.</text>
</comment>
<feature type="compositionally biased region" description="Basic and acidic residues" evidence="1">
    <location>
        <begin position="185"/>
        <end position="195"/>
    </location>
</feature>
<dbReference type="PANTHER" id="PTHR31917">
    <property type="entry name" value="AGENET DOMAIN-CONTAINING PROTEIN-RELATED"/>
    <property type="match status" value="1"/>
</dbReference>
<feature type="region of interest" description="Disordered" evidence="1">
    <location>
        <begin position="167"/>
        <end position="208"/>
    </location>
</feature>
<dbReference type="Proteomes" id="UP000824469">
    <property type="component" value="Unassembled WGS sequence"/>
</dbReference>
<organism evidence="3 4">
    <name type="scientific">Taxus chinensis</name>
    <name type="common">Chinese yew</name>
    <name type="synonym">Taxus wallichiana var. chinensis</name>
    <dbReference type="NCBI Taxonomy" id="29808"/>
    <lineage>
        <taxon>Eukaryota</taxon>
        <taxon>Viridiplantae</taxon>
        <taxon>Streptophyta</taxon>
        <taxon>Embryophyta</taxon>
        <taxon>Tracheophyta</taxon>
        <taxon>Spermatophyta</taxon>
        <taxon>Pinopsida</taxon>
        <taxon>Pinidae</taxon>
        <taxon>Conifers II</taxon>
        <taxon>Cupressales</taxon>
        <taxon>Taxaceae</taxon>
        <taxon>Taxus</taxon>
    </lineage>
</organism>
<feature type="domain" description="Agenet" evidence="2">
    <location>
        <begin position="4"/>
        <end position="74"/>
    </location>
</feature>
<dbReference type="AlphaFoldDB" id="A0AA38CNG4"/>
<proteinExistence type="predicted"/>
<feature type="compositionally biased region" description="Basic residues" evidence="1">
    <location>
        <begin position="197"/>
        <end position="208"/>
    </location>
</feature>
<protein>
    <recommendedName>
        <fullName evidence="2">Agenet domain-containing protein</fullName>
    </recommendedName>
</protein>
<dbReference type="EMBL" id="JAHRHJ020000008">
    <property type="protein sequence ID" value="KAH9305031.1"/>
    <property type="molecule type" value="Genomic_DNA"/>
</dbReference>
<evidence type="ECO:0000259" key="2">
    <source>
        <dbReference type="SMART" id="SM00743"/>
    </source>
</evidence>
<evidence type="ECO:0000313" key="3">
    <source>
        <dbReference type="EMBL" id="KAH9305031.1"/>
    </source>
</evidence>
<name>A0AA38CNG4_TAXCH</name>
<dbReference type="SMART" id="SM00743">
    <property type="entry name" value="Agenet"/>
    <property type="match status" value="2"/>
</dbReference>
<accession>A0AA38CNG4</accession>
<dbReference type="InterPro" id="IPR014002">
    <property type="entry name" value="Agenet_dom_plant"/>
</dbReference>
<evidence type="ECO:0000313" key="4">
    <source>
        <dbReference type="Proteomes" id="UP000824469"/>
    </source>
</evidence>
<dbReference type="InterPro" id="IPR008395">
    <property type="entry name" value="Agenet-like_dom"/>
</dbReference>
<evidence type="ECO:0000256" key="1">
    <source>
        <dbReference type="SAM" id="MobiDB-lite"/>
    </source>
</evidence>